<dbReference type="EMBL" id="JH598725">
    <property type="status" value="NOT_ANNOTATED_CDS"/>
    <property type="molecule type" value="Genomic_DNA"/>
</dbReference>
<evidence type="ECO:0000313" key="2">
    <source>
        <dbReference type="EnsemblProtists" id="HpaP809458"/>
    </source>
</evidence>
<protein>
    <submittedName>
        <fullName evidence="2">Uncharacterized protein</fullName>
    </submittedName>
</protein>
<organism evidence="2 3">
    <name type="scientific">Hyaloperonospora arabidopsidis (strain Emoy2)</name>
    <name type="common">Downy mildew agent</name>
    <name type="synonym">Peronospora arabidopsidis</name>
    <dbReference type="NCBI Taxonomy" id="559515"/>
    <lineage>
        <taxon>Eukaryota</taxon>
        <taxon>Sar</taxon>
        <taxon>Stramenopiles</taxon>
        <taxon>Oomycota</taxon>
        <taxon>Peronosporomycetes</taxon>
        <taxon>Peronosporales</taxon>
        <taxon>Peronosporaceae</taxon>
        <taxon>Hyaloperonospora</taxon>
    </lineage>
</organism>
<sequence length="84" mass="9290">MSSKSPRRQDGSFTTRDTECSTTCRRRAGSSTTCRRRAGSSTTCPTELVLPQLVLPSWFFHNLSYRAGSSTPSCTPNFEEHDGV</sequence>
<dbReference type="AlphaFoldDB" id="M4BSM4"/>
<dbReference type="HOGENOM" id="CLU_2532281_0_0_1"/>
<accession>M4BSM4</accession>
<dbReference type="EnsemblProtists" id="HpaT809458">
    <property type="protein sequence ID" value="HpaP809458"/>
    <property type="gene ID" value="HpaG809458"/>
</dbReference>
<feature type="region of interest" description="Disordered" evidence="1">
    <location>
        <begin position="1"/>
        <end position="21"/>
    </location>
</feature>
<name>M4BSM4_HYAAE</name>
<keyword evidence="3" id="KW-1185">Reference proteome</keyword>
<proteinExistence type="predicted"/>
<dbReference type="VEuPathDB" id="FungiDB:HpaG809458"/>
<reference evidence="2" key="2">
    <citation type="submission" date="2015-06" db="UniProtKB">
        <authorList>
            <consortium name="EnsemblProtists"/>
        </authorList>
    </citation>
    <scope>IDENTIFICATION</scope>
    <source>
        <strain evidence="2">Emoy2</strain>
    </source>
</reference>
<dbReference type="InParanoid" id="M4BSM4"/>
<dbReference type="Proteomes" id="UP000011713">
    <property type="component" value="Unassembled WGS sequence"/>
</dbReference>
<evidence type="ECO:0000256" key="1">
    <source>
        <dbReference type="SAM" id="MobiDB-lite"/>
    </source>
</evidence>
<evidence type="ECO:0000313" key="3">
    <source>
        <dbReference type="Proteomes" id="UP000011713"/>
    </source>
</evidence>
<reference evidence="3" key="1">
    <citation type="journal article" date="2010" name="Science">
        <title>Signatures of adaptation to obligate biotrophy in the Hyaloperonospora arabidopsidis genome.</title>
        <authorList>
            <person name="Baxter L."/>
            <person name="Tripathy S."/>
            <person name="Ishaque N."/>
            <person name="Boot N."/>
            <person name="Cabral A."/>
            <person name="Kemen E."/>
            <person name="Thines M."/>
            <person name="Ah-Fong A."/>
            <person name="Anderson R."/>
            <person name="Badejoko W."/>
            <person name="Bittner-Eddy P."/>
            <person name="Boore J.L."/>
            <person name="Chibucos M.C."/>
            <person name="Coates M."/>
            <person name="Dehal P."/>
            <person name="Delehaunty K."/>
            <person name="Dong S."/>
            <person name="Downton P."/>
            <person name="Dumas B."/>
            <person name="Fabro G."/>
            <person name="Fronick C."/>
            <person name="Fuerstenberg S.I."/>
            <person name="Fulton L."/>
            <person name="Gaulin E."/>
            <person name="Govers F."/>
            <person name="Hughes L."/>
            <person name="Humphray S."/>
            <person name="Jiang R.H."/>
            <person name="Judelson H."/>
            <person name="Kamoun S."/>
            <person name="Kyung K."/>
            <person name="Meijer H."/>
            <person name="Minx P."/>
            <person name="Morris P."/>
            <person name="Nelson J."/>
            <person name="Phuntumart V."/>
            <person name="Qutob D."/>
            <person name="Rehmany A."/>
            <person name="Rougon-Cardoso A."/>
            <person name="Ryden P."/>
            <person name="Torto-Alalibo T."/>
            <person name="Studholme D."/>
            <person name="Wang Y."/>
            <person name="Win J."/>
            <person name="Wood J."/>
            <person name="Clifton S.W."/>
            <person name="Rogers J."/>
            <person name="Van den Ackerveken G."/>
            <person name="Jones J.D."/>
            <person name="McDowell J.M."/>
            <person name="Beynon J."/>
            <person name="Tyler B.M."/>
        </authorList>
    </citation>
    <scope>NUCLEOTIDE SEQUENCE [LARGE SCALE GENOMIC DNA]</scope>
    <source>
        <strain evidence="3">Emoy2</strain>
    </source>
</reference>
<feature type="compositionally biased region" description="Polar residues" evidence="1">
    <location>
        <begin position="11"/>
        <end position="21"/>
    </location>
</feature>